<evidence type="ECO:0000313" key="3">
    <source>
        <dbReference type="EMBL" id="TGZ63735.1"/>
    </source>
</evidence>
<protein>
    <recommendedName>
        <fullName evidence="2">MD-2-related lipid-recognition domain-containing protein</fullName>
    </recommendedName>
</protein>
<keyword evidence="4" id="KW-1185">Reference proteome</keyword>
<proteinExistence type="predicted"/>
<reference evidence="3 4" key="1">
    <citation type="journal article" date="2019" name="BMC Genomics">
        <title>New insights from Opisthorchis felineus genome: update on genomics of the epidemiologically important liver flukes.</title>
        <authorList>
            <person name="Ershov N.I."/>
            <person name="Mordvinov V.A."/>
            <person name="Prokhortchouk E.B."/>
            <person name="Pakharukova M.Y."/>
            <person name="Gunbin K.V."/>
            <person name="Ustyantsev K."/>
            <person name="Genaev M.A."/>
            <person name="Blinov A.G."/>
            <person name="Mazur A."/>
            <person name="Boulygina E."/>
            <person name="Tsygankova S."/>
            <person name="Khrameeva E."/>
            <person name="Chekanov N."/>
            <person name="Fan G."/>
            <person name="Xiao A."/>
            <person name="Zhang H."/>
            <person name="Xu X."/>
            <person name="Yang H."/>
            <person name="Solovyev V."/>
            <person name="Lee S.M."/>
            <person name="Liu X."/>
            <person name="Afonnikov D.A."/>
            <person name="Skryabin K.G."/>
        </authorList>
    </citation>
    <scope>NUCLEOTIDE SEQUENCE [LARGE SCALE GENOMIC DNA]</scope>
    <source>
        <strain evidence="3">AK-0245</strain>
        <tissue evidence="3">Whole organism</tissue>
    </source>
</reference>
<sequence length="132" mass="14828">MYGGTDIIRCFTVEATMRFLHTWLLVTAVLKSASTRTLSYEDCDSDAGSPGDSGFYGTFQGTTFPFFVERPKICDNIKPHCPLKPSSRYTYKNTVSTSEAYPNVHLTGRWVLNNTEGKPMVCVQFPIQIVEK</sequence>
<dbReference type="Gene3D" id="2.60.40.770">
    <property type="match status" value="1"/>
</dbReference>
<dbReference type="AlphaFoldDB" id="A0A4S2LJE7"/>
<feature type="domain" description="MD-2-related lipid-recognition" evidence="2">
    <location>
        <begin position="57"/>
        <end position="129"/>
    </location>
</feature>
<evidence type="ECO:0000313" key="4">
    <source>
        <dbReference type="Proteomes" id="UP000308267"/>
    </source>
</evidence>
<name>A0A4S2LJE7_OPIFE</name>
<evidence type="ECO:0000256" key="1">
    <source>
        <dbReference type="SAM" id="SignalP"/>
    </source>
</evidence>
<comment type="caution">
    <text evidence="3">The sequence shown here is derived from an EMBL/GenBank/DDBJ whole genome shotgun (WGS) entry which is preliminary data.</text>
</comment>
<dbReference type="InterPro" id="IPR014756">
    <property type="entry name" value="Ig_E-set"/>
</dbReference>
<dbReference type="SUPFAM" id="SSF81296">
    <property type="entry name" value="E set domains"/>
    <property type="match status" value="1"/>
</dbReference>
<dbReference type="Proteomes" id="UP000308267">
    <property type="component" value="Unassembled WGS sequence"/>
</dbReference>
<feature type="chain" id="PRO_5020998506" description="MD-2-related lipid-recognition domain-containing protein" evidence="1">
    <location>
        <begin position="36"/>
        <end position="132"/>
    </location>
</feature>
<gene>
    <name evidence="3" type="ORF">CRM22_006759</name>
</gene>
<keyword evidence="1" id="KW-0732">Signal</keyword>
<dbReference type="InterPro" id="IPR003172">
    <property type="entry name" value="ML_dom"/>
</dbReference>
<accession>A0A4S2LJE7</accession>
<evidence type="ECO:0000259" key="2">
    <source>
        <dbReference type="Pfam" id="PF02221"/>
    </source>
</evidence>
<organism evidence="3 4">
    <name type="scientific">Opisthorchis felineus</name>
    <dbReference type="NCBI Taxonomy" id="147828"/>
    <lineage>
        <taxon>Eukaryota</taxon>
        <taxon>Metazoa</taxon>
        <taxon>Spiralia</taxon>
        <taxon>Lophotrochozoa</taxon>
        <taxon>Platyhelminthes</taxon>
        <taxon>Trematoda</taxon>
        <taxon>Digenea</taxon>
        <taxon>Opisthorchiida</taxon>
        <taxon>Opisthorchiata</taxon>
        <taxon>Opisthorchiidae</taxon>
        <taxon>Opisthorchis</taxon>
    </lineage>
</organism>
<dbReference type="Pfam" id="PF02221">
    <property type="entry name" value="E1_DerP2_DerF2"/>
    <property type="match status" value="1"/>
</dbReference>
<feature type="signal peptide" evidence="1">
    <location>
        <begin position="1"/>
        <end position="35"/>
    </location>
</feature>
<dbReference type="EMBL" id="SJOL01007084">
    <property type="protein sequence ID" value="TGZ63735.1"/>
    <property type="molecule type" value="Genomic_DNA"/>
</dbReference>
<dbReference type="OrthoDB" id="6489092at2759"/>